<dbReference type="InterPro" id="IPR029058">
    <property type="entry name" value="AB_hydrolase_fold"/>
</dbReference>
<evidence type="ECO:0000256" key="3">
    <source>
        <dbReference type="SAM" id="MobiDB-lite"/>
    </source>
</evidence>
<feature type="transmembrane region" description="Helical" evidence="4">
    <location>
        <begin position="47"/>
        <end position="67"/>
    </location>
</feature>
<sequence>MADINTAAQNEPMESSSKMRSIDLLSNSPADTRFPSRKLSGDKKFSINKIVFAAFAGLFVVGMTIFLGSGGRSGGDLDDQTYIFTSADFDPRIRWVNPGMVEAPPNGTGQLVHLKPDDNNPDGQYLESSAVGCGIDPYNVTCESPEPVGIYVYTPPGYNSNRTEGYPVIYALHGIQGNELSFLSSFGSELWTGDSPVGLINRGEITESIVVFANGPARSGYIDSKNFAPAESLFVGEVIPFIDAHYNTIPKKEGRAVYGFSMGGFGALHLATKYPDLFGSVSALSSSCEDVLDPEPVDDPSALPCDFIKNSIYSYLAENQDSLHDTQFLLANGAESDSGSTDHIALVEVMNGLGLSAKHIVVPNIGHDLSGHHNAQYFDDEDYGNRTYGQVVMEFISSGFGKGREYIPISESYEGEVSSPDTSELVGYWKFDEVEGLSVQDYSGENHDGILVNGPIWSAGKLQGGLTFDGYDDYVYFNNFNHTDNAFTIAFWVNHSEVGSAHQIYFRSPGSVIDFRKGNENQLLLRITTDTVETLTADGVLSQSGIWDHLAATWDGSELKLYKNGLEIASKPVLGNLSTFSGQLRISNSRNAVNGTLDEVHFYSYALSQSEIAALVQ</sequence>
<dbReference type="Gene3D" id="3.40.50.1820">
    <property type="entry name" value="alpha/beta hydrolase"/>
    <property type="match status" value="1"/>
</dbReference>
<comment type="caution">
    <text evidence="6">The sequence shown here is derived from an EMBL/GenBank/DDBJ whole genome shotgun (WGS) entry which is preliminary data.</text>
</comment>
<evidence type="ECO:0000256" key="1">
    <source>
        <dbReference type="ARBA" id="ARBA00022729"/>
    </source>
</evidence>
<name>A0A955RL51_9BACT</name>
<reference evidence="6" key="2">
    <citation type="journal article" date="2021" name="Microbiome">
        <title>Successional dynamics and alternative stable states in a saline activated sludge microbial community over 9 years.</title>
        <authorList>
            <person name="Wang Y."/>
            <person name="Ye J."/>
            <person name="Ju F."/>
            <person name="Liu L."/>
            <person name="Boyd J.A."/>
            <person name="Deng Y."/>
            <person name="Parks D.H."/>
            <person name="Jiang X."/>
            <person name="Yin X."/>
            <person name="Woodcroft B.J."/>
            <person name="Tyson G.W."/>
            <person name="Hugenholtz P."/>
            <person name="Polz M.F."/>
            <person name="Zhang T."/>
        </authorList>
    </citation>
    <scope>NUCLEOTIDE SEQUENCE</scope>
    <source>
        <strain evidence="6">HKST-UBA11</strain>
    </source>
</reference>
<dbReference type="AlphaFoldDB" id="A0A955RL51"/>
<keyword evidence="4" id="KW-0472">Membrane</keyword>
<dbReference type="PANTHER" id="PTHR48098:SF1">
    <property type="entry name" value="DIACYLGLYCEROL ACYLTRANSFERASE_MYCOLYLTRANSFERASE AG85A"/>
    <property type="match status" value="1"/>
</dbReference>
<dbReference type="InterPro" id="IPR013320">
    <property type="entry name" value="ConA-like_dom_sf"/>
</dbReference>
<evidence type="ECO:0000313" key="7">
    <source>
        <dbReference type="Proteomes" id="UP000754563"/>
    </source>
</evidence>
<dbReference type="EMBL" id="JAGQLH010000136">
    <property type="protein sequence ID" value="MCA9386350.1"/>
    <property type="molecule type" value="Genomic_DNA"/>
</dbReference>
<gene>
    <name evidence="6" type="ORF">KC717_06930</name>
</gene>
<evidence type="ECO:0000256" key="4">
    <source>
        <dbReference type="SAM" id="Phobius"/>
    </source>
</evidence>
<keyword evidence="1" id="KW-0732">Signal</keyword>
<dbReference type="SMART" id="SM00560">
    <property type="entry name" value="LamGL"/>
    <property type="match status" value="1"/>
</dbReference>
<dbReference type="PANTHER" id="PTHR48098">
    <property type="entry name" value="ENTEROCHELIN ESTERASE-RELATED"/>
    <property type="match status" value="1"/>
</dbReference>
<keyword evidence="4" id="KW-0812">Transmembrane</keyword>
<evidence type="ECO:0000313" key="6">
    <source>
        <dbReference type="EMBL" id="MCA9386350.1"/>
    </source>
</evidence>
<evidence type="ECO:0000256" key="2">
    <source>
        <dbReference type="ARBA" id="ARBA00023157"/>
    </source>
</evidence>
<protein>
    <recommendedName>
        <fullName evidence="5">LamG-like jellyroll fold domain-containing protein</fullName>
    </recommendedName>
</protein>
<evidence type="ECO:0000259" key="5">
    <source>
        <dbReference type="SMART" id="SM00560"/>
    </source>
</evidence>
<organism evidence="6 7">
    <name type="scientific">Candidatus Dojkabacteria bacterium</name>
    <dbReference type="NCBI Taxonomy" id="2099670"/>
    <lineage>
        <taxon>Bacteria</taxon>
        <taxon>Candidatus Dojkabacteria</taxon>
    </lineage>
</organism>
<dbReference type="Gene3D" id="2.60.120.200">
    <property type="match status" value="1"/>
</dbReference>
<reference evidence="6" key="1">
    <citation type="submission" date="2020-04" db="EMBL/GenBank/DDBJ databases">
        <authorList>
            <person name="Zhang T."/>
        </authorList>
    </citation>
    <scope>NUCLEOTIDE SEQUENCE</scope>
    <source>
        <strain evidence="6">HKST-UBA11</strain>
    </source>
</reference>
<dbReference type="InterPro" id="IPR000801">
    <property type="entry name" value="Esterase-like"/>
</dbReference>
<dbReference type="InterPro" id="IPR006558">
    <property type="entry name" value="LamG-like"/>
</dbReference>
<dbReference type="SUPFAM" id="SSF49899">
    <property type="entry name" value="Concanavalin A-like lectins/glucanases"/>
    <property type="match status" value="1"/>
</dbReference>
<dbReference type="Pfam" id="PF13385">
    <property type="entry name" value="Laminin_G_3"/>
    <property type="match status" value="1"/>
</dbReference>
<feature type="region of interest" description="Disordered" evidence="3">
    <location>
        <begin position="1"/>
        <end position="21"/>
    </location>
</feature>
<dbReference type="GO" id="GO:0016747">
    <property type="term" value="F:acyltransferase activity, transferring groups other than amino-acyl groups"/>
    <property type="evidence" value="ECO:0007669"/>
    <property type="project" value="TreeGrafter"/>
</dbReference>
<dbReference type="Pfam" id="PF00756">
    <property type="entry name" value="Esterase"/>
    <property type="match status" value="1"/>
</dbReference>
<dbReference type="SUPFAM" id="SSF53474">
    <property type="entry name" value="alpha/beta-Hydrolases"/>
    <property type="match status" value="1"/>
</dbReference>
<feature type="domain" description="LamG-like jellyroll fold" evidence="5">
    <location>
        <begin position="485"/>
        <end position="610"/>
    </location>
</feature>
<proteinExistence type="predicted"/>
<dbReference type="InterPro" id="IPR050583">
    <property type="entry name" value="Mycobacterial_A85_antigen"/>
</dbReference>
<accession>A0A955RL51</accession>
<keyword evidence="2" id="KW-1015">Disulfide bond</keyword>
<keyword evidence="4" id="KW-1133">Transmembrane helix</keyword>
<dbReference type="Proteomes" id="UP000754563">
    <property type="component" value="Unassembled WGS sequence"/>
</dbReference>